<reference evidence="2 3" key="1">
    <citation type="submission" date="2015-06" db="EMBL/GenBank/DDBJ databases">
        <title>Genome sequence of Mycobacterium conceptionense strain MLE.</title>
        <authorList>
            <person name="Greninger A.L."/>
            <person name="Cunningham G."/>
            <person name="Chiu C.Y."/>
            <person name="Miller S."/>
        </authorList>
    </citation>
    <scope>NUCLEOTIDE SEQUENCE [LARGE SCALE GENOMIC DNA]</scope>
    <source>
        <strain evidence="2 3">MLE</strain>
    </source>
</reference>
<dbReference type="PANTHER" id="PTHR33744:SF7">
    <property type="entry name" value="PUCR FAMILY TRANSCRIPTIONAL REGULATOR"/>
    <property type="match status" value="1"/>
</dbReference>
<accession>A0A0J8U7J5</accession>
<evidence type="ECO:0000313" key="3">
    <source>
        <dbReference type="Proteomes" id="UP000037594"/>
    </source>
</evidence>
<dbReference type="OrthoDB" id="4534407at2"/>
<evidence type="ECO:0000313" key="2">
    <source>
        <dbReference type="EMBL" id="KMV16395.1"/>
    </source>
</evidence>
<dbReference type="Gene3D" id="1.10.10.2840">
    <property type="entry name" value="PucR C-terminal helix-turn-helix domain"/>
    <property type="match status" value="1"/>
</dbReference>
<dbReference type="Pfam" id="PF13556">
    <property type="entry name" value="HTH_30"/>
    <property type="match status" value="1"/>
</dbReference>
<dbReference type="PATRIC" id="fig|451644.5.peg.4296"/>
<dbReference type="InterPro" id="IPR051448">
    <property type="entry name" value="CdaR-like_regulators"/>
</dbReference>
<evidence type="ECO:0000259" key="1">
    <source>
        <dbReference type="Pfam" id="PF13556"/>
    </source>
</evidence>
<protein>
    <recommendedName>
        <fullName evidence="1">PucR C-terminal helix-turn-helix domain-containing protein</fullName>
    </recommendedName>
</protein>
<proteinExistence type="predicted"/>
<gene>
    <name evidence="2" type="ORF">ACT17_20770</name>
</gene>
<dbReference type="InterPro" id="IPR025736">
    <property type="entry name" value="PucR_C-HTH_dom"/>
</dbReference>
<feature type="domain" description="PucR C-terminal helix-turn-helix" evidence="1">
    <location>
        <begin position="337"/>
        <end position="395"/>
    </location>
</feature>
<name>A0A0J8U7J5_9MYCO</name>
<dbReference type="PANTHER" id="PTHR33744">
    <property type="entry name" value="CARBOHYDRATE DIACID REGULATOR"/>
    <property type="match status" value="1"/>
</dbReference>
<dbReference type="InterPro" id="IPR042070">
    <property type="entry name" value="PucR_C-HTH_sf"/>
</dbReference>
<dbReference type="AlphaFoldDB" id="A0A0J8U7J5"/>
<dbReference type="EMBL" id="LFOD01000021">
    <property type="protein sequence ID" value="KMV16395.1"/>
    <property type="molecule type" value="Genomic_DNA"/>
</dbReference>
<sequence>MSDPVSADFSVRMQVIVDDLARALHRAVLLDDEDLTPLTHSRQLGELDDVRVHSVLQRETRAEVKAALFDFGIGTADSALWIPAFPQHNLMPRFCVPVRSASERFGYLWIIVPDGALPEGGEQLAEQAGAALLDILDRRNAALRADESAAQRLLMRLIATEDPEQAPAVVAELHTRGMAEPHDVVQVFRFEPDGAHDPADRSLALRLRLTATDRSRRWYTLAGSPTTIVAVAPSEADSATTADTVAEAVRASYGSRPAIGSSGAALPITQAALGFRQASLALSLAEIGAGGGQVSDWSALGSWRTLAVLGRAYGANRLVELVHPGIVGLIEQGRDDLLRTLETYLANGGDVRRTAEEMFLHRSTLYYRLERLTEAVGGDLSDGETRFDLMLGLRLARLAGLYRPGSTTV</sequence>
<dbReference type="RefSeq" id="WP_047040929.1">
    <property type="nucleotide sequence ID" value="NZ_LFOD01000021.1"/>
</dbReference>
<dbReference type="Proteomes" id="UP000037594">
    <property type="component" value="Unassembled WGS sequence"/>
</dbReference>
<comment type="caution">
    <text evidence="2">The sequence shown here is derived from an EMBL/GenBank/DDBJ whole genome shotgun (WGS) entry which is preliminary data.</text>
</comment>
<organism evidence="2 3">
    <name type="scientific">Mycolicibacterium conceptionense</name>
    <dbReference type="NCBI Taxonomy" id="451644"/>
    <lineage>
        <taxon>Bacteria</taxon>
        <taxon>Bacillati</taxon>
        <taxon>Actinomycetota</taxon>
        <taxon>Actinomycetes</taxon>
        <taxon>Mycobacteriales</taxon>
        <taxon>Mycobacteriaceae</taxon>
        <taxon>Mycolicibacterium</taxon>
    </lineage>
</organism>